<dbReference type="InterPro" id="IPR006073">
    <property type="entry name" value="GTP-bd"/>
</dbReference>
<dbReference type="GO" id="GO:0003924">
    <property type="term" value="F:GTPase activity"/>
    <property type="evidence" value="ECO:0007669"/>
    <property type="project" value="InterPro"/>
</dbReference>
<dbReference type="InterPro" id="IPR036726">
    <property type="entry name" value="GTP1_OBG_dom_sf"/>
</dbReference>
<dbReference type="InterPro" id="IPR027417">
    <property type="entry name" value="P-loop_NTPase"/>
</dbReference>
<dbReference type="Pfam" id="PF01926">
    <property type="entry name" value="MMR_HSR1"/>
    <property type="match status" value="1"/>
</dbReference>
<evidence type="ECO:0000256" key="1">
    <source>
        <dbReference type="ARBA" id="ARBA00022741"/>
    </source>
</evidence>
<dbReference type="PANTHER" id="PTHR11702">
    <property type="entry name" value="DEVELOPMENTALLY REGULATED GTP-BINDING PROTEIN-RELATED"/>
    <property type="match status" value="1"/>
</dbReference>
<gene>
    <name evidence="6" type="ORF">SAPINGB_P003110</name>
</gene>
<sequence>MLTAKRALFAGFRAYIQTQRPLARGDFQKPLRLAAGVVSQYPFTSSATQMRHRHREFEVDGPFQEELDDLRHEEEEEEYLDGENEEEFVEEHEMTPEELEAEIPYDEYLYSNEGRRLKKDSEAELRANKTRGHGSTRGAHKREEVENNMIYYEGSPTGMERLKDLSAEDMKYVGPDGSLILEKLGESGEDRDEPIIPVREIAYRVPYSVEGYRNRQRVFEGFDPDASNPTSQFTDVKIVKLESGKGGDGKVSFFRDAGRSKGPPDGGDGGEGGSVYIQAVEGETSLHKIRYHYKAEDGKGGSMTQLNGRSGKDLLLQVPVGTVVHWIPDPKETFERWKTHQIEQAYEANKKKNSAKDNDDEEDVDSDVVDGLFQSEEDKKNGVWLNNQLYVKVPVVQEKYDPVPLGIKLNRHVYNDGEGWLFKDKGEAYHFEREYFLALRARVARFDRGARAQEEAEDYFPLDGLDLSKPTPPILLLRGGKGGLGNMHFLTQMIRNPRFAKRGRAGTGGFFLLELKLLADLGLVGLPNAGKSTLLRAISRARPRVGHWEFTTLRPTIGTVGRGIAQPAFTVADIPGIVKGARRENRGMGLDFLRHIERSGGLVFVVSLEEKLKQQQQKQKQKLEEDQSAEEVEAAAAEESLSEYSGDNESSVRDLELLVDEVGERRMRGKKVLVVATKADLEGSEARFRSLVGYCKARGWQVVPCSGMRKENIEPVIRAMGGIITA</sequence>
<dbReference type="PROSITE" id="PS51710">
    <property type="entry name" value="G_OBG"/>
    <property type="match status" value="1"/>
</dbReference>
<feature type="compositionally biased region" description="Basic and acidic residues" evidence="3">
    <location>
        <begin position="348"/>
        <end position="357"/>
    </location>
</feature>
<dbReference type="GO" id="GO:0005739">
    <property type="term" value="C:mitochondrion"/>
    <property type="evidence" value="ECO:0007669"/>
    <property type="project" value="TreeGrafter"/>
</dbReference>
<keyword evidence="1" id="KW-0547">Nucleotide-binding</keyword>
<dbReference type="RefSeq" id="XP_031853719.1">
    <property type="nucleotide sequence ID" value="XM_031997828.1"/>
</dbReference>
<keyword evidence="2" id="KW-0342">GTP-binding</keyword>
<organism evidence="6 7">
    <name type="scientific">Magnusiomyces paraingens</name>
    <dbReference type="NCBI Taxonomy" id="2606893"/>
    <lineage>
        <taxon>Eukaryota</taxon>
        <taxon>Fungi</taxon>
        <taxon>Dikarya</taxon>
        <taxon>Ascomycota</taxon>
        <taxon>Saccharomycotina</taxon>
        <taxon>Dipodascomycetes</taxon>
        <taxon>Dipodascales</taxon>
        <taxon>Dipodascaceae</taxon>
        <taxon>Magnusiomyces</taxon>
    </lineage>
</organism>
<name>A0A5E8BIT7_9ASCO</name>
<accession>A0A5E8BIT7</accession>
<feature type="domain" description="Obg" evidence="5">
    <location>
        <begin position="231"/>
        <end position="518"/>
    </location>
</feature>
<dbReference type="Pfam" id="PF01018">
    <property type="entry name" value="GTP1_OBG"/>
    <property type="match status" value="2"/>
</dbReference>
<dbReference type="PRINTS" id="PR00326">
    <property type="entry name" value="GTP1OBG"/>
</dbReference>
<dbReference type="AlphaFoldDB" id="A0A5E8BIT7"/>
<evidence type="ECO:0000256" key="2">
    <source>
        <dbReference type="ARBA" id="ARBA00023134"/>
    </source>
</evidence>
<dbReference type="EMBL" id="CABVLU010000002">
    <property type="protein sequence ID" value="VVT51480.1"/>
    <property type="molecule type" value="Genomic_DNA"/>
</dbReference>
<keyword evidence="7" id="KW-1185">Reference proteome</keyword>
<dbReference type="OrthoDB" id="347018at2759"/>
<evidence type="ECO:0000259" key="4">
    <source>
        <dbReference type="PROSITE" id="PS51710"/>
    </source>
</evidence>
<dbReference type="SUPFAM" id="SSF52540">
    <property type="entry name" value="P-loop containing nucleoside triphosphate hydrolases"/>
    <property type="match status" value="1"/>
</dbReference>
<dbReference type="InterPro" id="IPR006169">
    <property type="entry name" value="GTP1_OBG_dom"/>
</dbReference>
<dbReference type="GO" id="GO:0042254">
    <property type="term" value="P:ribosome biogenesis"/>
    <property type="evidence" value="ECO:0007669"/>
    <property type="project" value="UniProtKB-UniRule"/>
</dbReference>
<dbReference type="GO" id="GO:0005525">
    <property type="term" value="F:GTP binding"/>
    <property type="evidence" value="ECO:0007669"/>
    <property type="project" value="UniProtKB-KW"/>
</dbReference>
<evidence type="ECO:0000256" key="3">
    <source>
        <dbReference type="SAM" id="MobiDB-lite"/>
    </source>
</evidence>
<feature type="domain" description="OBG-type G" evidence="4">
    <location>
        <begin position="519"/>
        <end position="725"/>
    </location>
</feature>
<evidence type="ECO:0008006" key="8">
    <source>
        <dbReference type="Google" id="ProtNLM"/>
    </source>
</evidence>
<feature type="compositionally biased region" description="Low complexity" evidence="3">
    <location>
        <begin position="634"/>
        <end position="645"/>
    </location>
</feature>
<evidence type="ECO:0000259" key="5">
    <source>
        <dbReference type="PROSITE" id="PS51883"/>
    </source>
</evidence>
<dbReference type="PROSITE" id="PS51883">
    <property type="entry name" value="OBG"/>
    <property type="match status" value="1"/>
</dbReference>
<protein>
    <recommendedName>
        <fullName evidence="8">Obg family GTPase CgtA</fullName>
    </recommendedName>
</protein>
<dbReference type="GeneID" id="43581928"/>
<dbReference type="InterPro" id="IPR031167">
    <property type="entry name" value="G_OBG"/>
</dbReference>
<dbReference type="PANTHER" id="PTHR11702:SF31">
    <property type="entry name" value="MITOCHONDRIAL RIBOSOME-ASSOCIATED GTPASE 2"/>
    <property type="match status" value="1"/>
</dbReference>
<evidence type="ECO:0000313" key="7">
    <source>
        <dbReference type="Proteomes" id="UP000398389"/>
    </source>
</evidence>
<dbReference type="SUPFAM" id="SSF82051">
    <property type="entry name" value="Obg GTP-binding protein N-terminal domain"/>
    <property type="match status" value="1"/>
</dbReference>
<dbReference type="Gene3D" id="2.70.210.12">
    <property type="entry name" value="GTP1/OBG domain"/>
    <property type="match status" value="1"/>
</dbReference>
<proteinExistence type="predicted"/>
<feature type="region of interest" description="Disordered" evidence="3">
    <location>
        <begin position="617"/>
        <end position="648"/>
    </location>
</feature>
<dbReference type="Gene3D" id="3.40.50.300">
    <property type="entry name" value="P-loop containing nucleotide triphosphate hydrolases"/>
    <property type="match status" value="1"/>
</dbReference>
<dbReference type="InterPro" id="IPR045086">
    <property type="entry name" value="OBG_GTPase"/>
</dbReference>
<dbReference type="Proteomes" id="UP000398389">
    <property type="component" value="Unassembled WGS sequence"/>
</dbReference>
<reference evidence="6 7" key="1">
    <citation type="submission" date="2019-09" db="EMBL/GenBank/DDBJ databases">
        <authorList>
            <person name="Brejova B."/>
        </authorList>
    </citation>
    <scope>NUCLEOTIDE SEQUENCE [LARGE SCALE GENOMIC DNA]</scope>
</reference>
<evidence type="ECO:0000313" key="6">
    <source>
        <dbReference type="EMBL" id="VVT51480.1"/>
    </source>
</evidence>
<feature type="compositionally biased region" description="Acidic residues" evidence="3">
    <location>
        <begin position="358"/>
        <end position="367"/>
    </location>
</feature>
<feature type="region of interest" description="Disordered" evidence="3">
    <location>
        <begin position="348"/>
        <end position="367"/>
    </location>
</feature>